<feature type="non-terminal residue" evidence="2">
    <location>
        <position position="1"/>
    </location>
</feature>
<organism evidence="2">
    <name type="scientific">Pararge aegeria</name>
    <name type="common">speckled wood butterfly</name>
    <dbReference type="NCBI Taxonomy" id="116150"/>
    <lineage>
        <taxon>Eukaryota</taxon>
        <taxon>Metazoa</taxon>
        <taxon>Ecdysozoa</taxon>
        <taxon>Arthropoda</taxon>
        <taxon>Hexapoda</taxon>
        <taxon>Insecta</taxon>
        <taxon>Pterygota</taxon>
        <taxon>Neoptera</taxon>
        <taxon>Endopterygota</taxon>
        <taxon>Lepidoptera</taxon>
        <taxon>Glossata</taxon>
        <taxon>Ditrysia</taxon>
        <taxon>Papilionoidea</taxon>
        <taxon>Nymphalidae</taxon>
        <taxon>Satyrinae</taxon>
        <taxon>Satyrini</taxon>
        <taxon>Parargina</taxon>
        <taxon>Pararge</taxon>
    </lineage>
</organism>
<proteinExistence type="predicted"/>
<sequence>ARQRRVVRQAHPLRVRGAAHAPPRHARQLQVPLLRHPRQAVGRRHRPRHRGAQVRPRGNSRAARQGSRTD</sequence>
<accession>S4PNF9</accession>
<evidence type="ECO:0000256" key="1">
    <source>
        <dbReference type="SAM" id="MobiDB-lite"/>
    </source>
</evidence>
<dbReference type="AlphaFoldDB" id="S4PNF9"/>
<reference evidence="2" key="1">
    <citation type="journal article" date="2013" name="BMC Genomics">
        <title>Unscrambling butterfly oogenesis.</title>
        <authorList>
            <person name="Carter J.M."/>
            <person name="Baker S.C."/>
            <person name="Pink R."/>
            <person name="Carter D.R."/>
            <person name="Collins A."/>
            <person name="Tomlin J."/>
            <person name="Gibbs M."/>
            <person name="Breuker C.J."/>
        </authorList>
    </citation>
    <scope>NUCLEOTIDE SEQUENCE</scope>
    <source>
        <tissue evidence="2">Ovary</tissue>
    </source>
</reference>
<feature type="compositionally biased region" description="Basic residues" evidence="1">
    <location>
        <begin position="35"/>
        <end position="52"/>
    </location>
</feature>
<feature type="non-terminal residue" evidence="2">
    <location>
        <position position="70"/>
    </location>
</feature>
<dbReference type="EMBL" id="GAIX01000882">
    <property type="protein sequence ID" value="JAA91678.1"/>
    <property type="molecule type" value="Transcribed_RNA"/>
</dbReference>
<feature type="compositionally biased region" description="Basic residues" evidence="1">
    <location>
        <begin position="1"/>
        <end position="14"/>
    </location>
</feature>
<protein>
    <submittedName>
        <fullName evidence="2">Transcription factor RFX3</fullName>
    </submittedName>
</protein>
<feature type="region of interest" description="Disordered" evidence="1">
    <location>
        <begin position="1"/>
        <end position="70"/>
    </location>
</feature>
<name>S4PNF9_9NEOP</name>
<evidence type="ECO:0000313" key="2">
    <source>
        <dbReference type="EMBL" id="JAA91678.1"/>
    </source>
</evidence>
<reference evidence="2" key="2">
    <citation type="submission" date="2013-05" db="EMBL/GenBank/DDBJ databases">
        <authorList>
            <person name="Carter J.-M."/>
            <person name="Baker S.C."/>
            <person name="Pink R."/>
            <person name="Carter D.R.F."/>
            <person name="Collins A."/>
            <person name="Tomlin J."/>
            <person name="Gibbs M."/>
            <person name="Breuker C.J."/>
        </authorList>
    </citation>
    <scope>NUCLEOTIDE SEQUENCE</scope>
    <source>
        <tissue evidence="2">Ovary</tissue>
    </source>
</reference>